<reference evidence="1 2" key="1">
    <citation type="submission" date="2023-08" db="EMBL/GenBank/DDBJ databases">
        <title>Genome sequence of Thermaerobacter compostii strain Ins1, a spore-forming filamentous bacterium isolated from a deep geothermal reservoir.</title>
        <authorList>
            <person name="Bregnard D."/>
            <person name="Gonzalez D."/>
            <person name="Junier P."/>
        </authorList>
    </citation>
    <scope>NUCLEOTIDE SEQUENCE [LARGE SCALE GENOMIC DNA]</scope>
    <source>
        <strain evidence="1 2">Ins1</strain>
    </source>
</reference>
<keyword evidence="2" id="KW-1185">Reference proteome</keyword>
<dbReference type="RefSeq" id="WP_135224220.1">
    <property type="nucleotide sequence ID" value="NZ_CP132508.1"/>
</dbReference>
<sequence>MAGGTAAMASKPPFTRDQIVSATDVARHWRSRVEPKLREFPYVLVFSGSDPRTTILPYDQFEVLWQKAEKAAELELELEVLARVLHAAVSGEQMIPLADVMKEFGITPDELVGDVDMDDE</sequence>
<gene>
    <name evidence="1" type="ORF">Q5761_09835</name>
</gene>
<proteinExistence type="predicted"/>
<evidence type="ECO:0008006" key="3">
    <source>
        <dbReference type="Google" id="ProtNLM"/>
    </source>
</evidence>
<dbReference type="Proteomes" id="UP001304683">
    <property type="component" value="Chromosome"/>
</dbReference>
<evidence type="ECO:0000313" key="1">
    <source>
        <dbReference type="EMBL" id="WPD18650.1"/>
    </source>
</evidence>
<accession>A0ABZ0QQI2</accession>
<protein>
    <recommendedName>
        <fullName evidence="3">Tail assembly chaperone</fullName>
    </recommendedName>
</protein>
<dbReference type="EMBL" id="CP132508">
    <property type="protein sequence ID" value="WPD18650.1"/>
    <property type="molecule type" value="Genomic_DNA"/>
</dbReference>
<name>A0ABZ0QQI2_9FIRM</name>
<organism evidence="1 2">
    <name type="scientific">Thermaerobacter composti</name>
    <dbReference type="NCBI Taxonomy" id="554949"/>
    <lineage>
        <taxon>Bacteria</taxon>
        <taxon>Bacillati</taxon>
        <taxon>Bacillota</taxon>
        <taxon>Clostridia</taxon>
        <taxon>Eubacteriales</taxon>
        <taxon>Clostridiales Family XVII. Incertae Sedis</taxon>
        <taxon>Thermaerobacter</taxon>
    </lineage>
</organism>
<evidence type="ECO:0000313" key="2">
    <source>
        <dbReference type="Proteomes" id="UP001304683"/>
    </source>
</evidence>